<evidence type="ECO:0000313" key="4">
    <source>
        <dbReference type="Proteomes" id="UP000010472"/>
    </source>
</evidence>
<dbReference type="PROSITE" id="PS51257">
    <property type="entry name" value="PROKAR_LIPOPROTEIN"/>
    <property type="match status" value="1"/>
</dbReference>
<dbReference type="RefSeq" id="WP_015201581.1">
    <property type="nucleotide sequence ID" value="NC_019753.1"/>
</dbReference>
<evidence type="ECO:0000256" key="2">
    <source>
        <dbReference type="SAM" id="SignalP"/>
    </source>
</evidence>
<organism evidence="3 4">
    <name type="scientific">Crinalium epipsammum PCC 9333</name>
    <dbReference type="NCBI Taxonomy" id="1173022"/>
    <lineage>
        <taxon>Bacteria</taxon>
        <taxon>Bacillati</taxon>
        <taxon>Cyanobacteriota</taxon>
        <taxon>Cyanophyceae</taxon>
        <taxon>Gomontiellales</taxon>
        <taxon>Gomontiellaceae</taxon>
        <taxon>Crinalium</taxon>
    </lineage>
</organism>
<dbReference type="PATRIC" id="fig|1173022.3.peg.513"/>
<dbReference type="KEGG" id="cep:Cri9333_0480"/>
<reference evidence="3 4" key="1">
    <citation type="submission" date="2012-06" db="EMBL/GenBank/DDBJ databases">
        <title>Finished chromosome of genome of Crinalium epipsammum PCC 9333.</title>
        <authorList>
            <consortium name="US DOE Joint Genome Institute"/>
            <person name="Gugger M."/>
            <person name="Coursin T."/>
            <person name="Rippka R."/>
            <person name="Tandeau De Marsac N."/>
            <person name="Huntemann M."/>
            <person name="Wei C.-L."/>
            <person name="Han J."/>
            <person name="Detter J.C."/>
            <person name="Han C."/>
            <person name="Tapia R."/>
            <person name="Davenport K."/>
            <person name="Daligault H."/>
            <person name="Erkkila T."/>
            <person name="Gu W."/>
            <person name="Munk A.C.C."/>
            <person name="Teshima H."/>
            <person name="Xu Y."/>
            <person name="Chain P."/>
            <person name="Chen A."/>
            <person name="Krypides N."/>
            <person name="Mavromatis K."/>
            <person name="Markowitz V."/>
            <person name="Szeto E."/>
            <person name="Ivanova N."/>
            <person name="Mikhailova N."/>
            <person name="Ovchinnikova G."/>
            <person name="Pagani I."/>
            <person name="Pati A."/>
            <person name="Goodwin L."/>
            <person name="Peters L."/>
            <person name="Pitluck S."/>
            <person name="Woyke T."/>
            <person name="Kerfeld C."/>
        </authorList>
    </citation>
    <scope>NUCLEOTIDE SEQUENCE [LARGE SCALE GENOMIC DNA]</scope>
    <source>
        <strain evidence="3 4">PCC 9333</strain>
    </source>
</reference>
<protein>
    <submittedName>
        <fullName evidence="3">Uncharacterized protein</fullName>
    </submittedName>
</protein>
<evidence type="ECO:0000313" key="3">
    <source>
        <dbReference type="EMBL" id="AFZ11444.1"/>
    </source>
</evidence>
<gene>
    <name evidence="3" type="ORF">Cri9333_0480</name>
</gene>
<dbReference type="HOGENOM" id="CLU_2092723_0_0_3"/>
<proteinExistence type="predicted"/>
<accession>K9VV54</accession>
<feature type="signal peptide" evidence="2">
    <location>
        <begin position="1"/>
        <end position="21"/>
    </location>
</feature>
<evidence type="ECO:0000256" key="1">
    <source>
        <dbReference type="SAM" id="MobiDB-lite"/>
    </source>
</evidence>
<keyword evidence="2" id="KW-0732">Signal</keyword>
<keyword evidence="4" id="KW-1185">Reference proteome</keyword>
<sequence length="116" mass="12078">MKIQTVLLLSSLLLTSCTVTAQQTGDKDWAVSVKPDGTGVNIQPTKPQENTTNPTTLTTPSPSPSPVISISPSPLVLAQPIPSFTPKSTLQNAVVKPSPVPIATKPVIQPCPLVTS</sequence>
<feature type="region of interest" description="Disordered" evidence="1">
    <location>
        <begin position="30"/>
        <end position="69"/>
    </location>
</feature>
<dbReference type="Proteomes" id="UP000010472">
    <property type="component" value="Chromosome"/>
</dbReference>
<dbReference type="AlphaFoldDB" id="K9VV54"/>
<name>K9VV54_9CYAN</name>
<dbReference type="EMBL" id="CP003620">
    <property type="protein sequence ID" value="AFZ11444.1"/>
    <property type="molecule type" value="Genomic_DNA"/>
</dbReference>
<feature type="compositionally biased region" description="Low complexity" evidence="1">
    <location>
        <begin position="50"/>
        <end position="69"/>
    </location>
</feature>
<feature type="compositionally biased region" description="Polar residues" evidence="1">
    <location>
        <begin position="40"/>
        <end position="49"/>
    </location>
</feature>
<feature type="chain" id="PRO_5003937061" evidence="2">
    <location>
        <begin position="22"/>
        <end position="116"/>
    </location>
</feature>